<dbReference type="Proteomes" id="UP000813463">
    <property type="component" value="Chromosome 5"/>
</dbReference>
<dbReference type="Pfam" id="PF02365">
    <property type="entry name" value="NAM"/>
    <property type="match status" value="1"/>
</dbReference>
<dbReference type="PANTHER" id="PTHR31744:SF220">
    <property type="entry name" value="LOW QUALITY PROTEIN: NAC DOMAIN-CONTAINING PROTEIN 90-LIKE"/>
    <property type="match status" value="1"/>
</dbReference>
<dbReference type="InterPro" id="IPR003441">
    <property type="entry name" value="NAC-dom"/>
</dbReference>
<organism evidence="6 7">
    <name type="scientific">Spinacia oleracea</name>
    <name type="common">Spinach</name>
    <dbReference type="NCBI Taxonomy" id="3562"/>
    <lineage>
        <taxon>Eukaryota</taxon>
        <taxon>Viridiplantae</taxon>
        <taxon>Streptophyta</taxon>
        <taxon>Embryophyta</taxon>
        <taxon>Tracheophyta</taxon>
        <taxon>Spermatophyta</taxon>
        <taxon>Magnoliopsida</taxon>
        <taxon>eudicotyledons</taxon>
        <taxon>Gunneridae</taxon>
        <taxon>Pentapetalae</taxon>
        <taxon>Caryophyllales</taxon>
        <taxon>Chenopodiaceae</taxon>
        <taxon>Chenopodioideae</taxon>
        <taxon>Anserineae</taxon>
        <taxon>Spinacia</taxon>
    </lineage>
</organism>
<accession>A0A9R0JDK6</accession>
<reference evidence="7" key="2">
    <citation type="submission" date="2025-08" db="UniProtKB">
        <authorList>
            <consortium name="RefSeq"/>
        </authorList>
    </citation>
    <scope>IDENTIFICATION</scope>
    <source>
        <tissue evidence="7">Leaf</tissue>
    </source>
</reference>
<keyword evidence="3" id="KW-0804">Transcription</keyword>
<dbReference type="GeneID" id="110804682"/>
<gene>
    <name evidence="7" type="primary">LOC110804682</name>
</gene>
<evidence type="ECO:0000313" key="6">
    <source>
        <dbReference type="Proteomes" id="UP000813463"/>
    </source>
</evidence>
<proteinExistence type="predicted"/>
<dbReference type="PANTHER" id="PTHR31744">
    <property type="entry name" value="PROTEIN CUP-SHAPED COTYLEDON 2-RELATED"/>
    <property type="match status" value="1"/>
</dbReference>
<evidence type="ECO:0000313" key="7">
    <source>
        <dbReference type="RefSeq" id="XP_021865979.2"/>
    </source>
</evidence>
<dbReference type="PROSITE" id="PS51005">
    <property type="entry name" value="NAC"/>
    <property type="match status" value="1"/>
</dbReference>
<keyword evidence="6" id="KW-1185">Reference proteome</keyword>
<dbReference type="Gene3D" id="2.170.150.80">
    <property type="entry name" value="NAC domain"/>
    <property type="match status" value="1"/>
</dbReference>
<dbReference type="GO" id="GO:0003677">
    <property type="term" value="F:DNA binding"/>
    <property type="evidence" value="ECO:0007669"/>
    <property type="project" value="UniProtKB-KW"/>
</dbReference>
<evidence type="ECO:0000259" key="5">
    <source>
        <dbReference type="PROSITE" id="PS51005"/>
    </source>
</evidence>
<feature type="domain" description="NAC" evidence="5">
    <location>
        <begin position="4"/>
        <end position="168"/>
    </location>
</feature>
<keyword evidence="1" id="KW-0805">Transcription regulation</keyword>
<dbReference type="SUPFAM" id="SSF101941">
    <property type="entry name" value="NAC domain"/>
    <property type="match status" value="1"/>
</dbReference>
<dbReference type="RefSeq" id="XP_021865979.2">
    <property type="nucleotide sequence ID" value="XM_022010287.2"/>
</dbReference>
<name>A0A9R0JDK6_SPIOL</name>
<dbReference type="KEGG" id="soe:110804682"/>
<reference evidence="6" key="1">
    <citation type="journal article" date="2021" name="Nat. Commun.">
        <title>Genomic analyses provide insights into spinach domestication and the genetic basis of agronomic traits.</title>
        <authorList>
            <person name="Cai X."/>
            <person name="Sun X."/>
            <person name="Xu C."/>
            <person name="Sun H."/>
            <person name="Wang X."/>
            <person name="Ge C."/>
            <person name="Zhang Z."/>
            <person name="Wang Q."/>
            <person name="Fei Z."/>
            <person name="Jiao C."/>
            <person name="Wang Q."/>
        </authorList>
    </citation>
    <scope>NUCLEOTIDE SEQUENCE [LARGE SCALE GENOMIC DNA]</scope>
    <source>
        <strain evidence="6">cv. Varoflay</strain>
    </source>
</reference>
<evidence type="ECO:0000256" key="2">
    <source>
        <dbReference type="ARBA" id="ARBA00023125"/>
    </source>
</evidence>
<evidence type="ECO:0000256" key="1">
    <source>
        <dbReference type="ARBA" id="ARBA00023015"/>
    </source>
</evidence>
<dbReference type="GO" id="GO:0006355">
    <property type="term" value="P:regulation of DNA-templated transcription"/>
    <property type="evidence" value="ECO:0007669"/>
    <property type="project" value="InterPro"/>
</dbReference>
<protein>
    <submittedName>
        <fullName evidence="7">NAC domain-containing protein 90</fullName>
    </submittedName>
</protein>
<dbReference type="AlphaFoldDB" id="A0A9R0JDK6"/>
<dbReference type="InterPro" id="IPR036093">
    <property type="entry name" value="NAC_dom_sf"/>
</dbReference>
<evidence type="ECO:0000256" key="4">
    <source>
        <dbReference type="ARBA" id="ARBA00023242"/>
    </source>
</evidence>
<keyword evidence="2" id="KW-0238">DNA-binding</keyword>
<evidence type="ECO:0000256" key="3">
    <source>
        <dbReference type="ARBA" id="ARBA00023163"/>
    </source>
</evidence>
<keyword evidence="4" id="KW-0539">Nucleus</keyword>
<sequence>MEQLPPGFRFYPTEEELITFYLHNKFHNQRPELDRVIPSVDIYNFEPSQLPGLAGELCHGDTEQWFFFMPQQDREVRGGRPNRTTDSGFWKATGSPSYVYSSHNKVLGLKKTLVFYKGKAPTGRKTKWKMNEYKAIKQQHFPTSNASSSTTTIPELRNGCSLCRVYITSGCARAFDRRPPGTISSNLNTQNDYALQANEEASQNASNVTKMLTEKSGSTDSCNSGCDDQGQGTVHEAAAGSSYNSEIEMTEDGIFWDWKQLDWL</sequence>